<name>A0ABQ1EY10_9BACL</name>
<evidence type="ECO:0000259" key="4">
    <source>
        <dbReference type="PROSITE" id="PS01124"/>
    </source>
</evidence>
<dbReference type="SUPFAM" id="SSF51215">
    <property type="entry name" value="Regulatory protein AraC"/>
    <property type="match status" value="1"/>
</dbReference>
<accession>A0ABQ1EY10</accession>
<keyword evidence="2" id="KW-0238">DNA-binding</keyword>
<dbReference type="Pfam" id="PF01497">
    <property type="entry name" value="Peripla_BP_2"/>
    <property type="match status" value="1"/>
</dbReference>
<dbReference type="Pfam" id="PF12833">
    <property type="entry name" value="HTH_18"/>
    <property type="match status" value="1"/>
</dbReference>
<evidence type="ECO:0000313" key="6">
    <source>
        <dbReference type="EMBL" id="GFZ91423.1"/>
    </source>
</evidence>
<dbReference type="PROSITE" id="PS01124">
    <property type="entry name" value="HTH_ARAC_FAMILY_2"/>
    <property type="match status" value="1"/>
</dbReference>
<dbReference type="EMBL" id="BMHE01000023">
    <property type="protein sequence ID" value="GFZ91423.1"/>
    <property type="molecule type" value="Genomic_DNA"/>
</dbReference>
<dbReference type="Gene3D" id="1.10.10.60">
    <property type="entry name" value="Homeodomain-like"/>
    <property type="match status" value="2"/>
</dbReference>
<gene>
    <name evidence="6" type="ORF">GCM10008018_42190</name>
</gene>
<sequence>MNQSSASQLALRRVVLLDIENKANHRAYESLDHMSFKLREIELFRNHAIAWELRLQFIKSYTLILAASGQGWLTIDGRFIELRQGSAYICAPGQLIQAAAHSFDERGFYHLRFDMIEEAEAFGHPTEIIRQISVFPIKGEVITSSPVSVNALCETIYHELSGGDPLKRFRSQILFQEVLYTILQDALLNQGNDPESALESTKAYIERHYQQDLTIEQLAKVAGMSSRHFMRLFKKRYGCSAIDYLTDFRIKQAQQLMRTGEHYRLKDIARHVGYHDDIYFRRKFKQIAGMPPATFMKNSKLKIVAYDSLCIGYLLTLKITPSAAPADHPWTDYYQRKYATEAVVPLSSDFVRKREEIRLVNPDYIVGLDIHVPAEEQTRLQEIAPTFVVPWTETDWRKQLRLIAQFLGLTAIAEVWLENYERKAHLVSAQVKSLLKDDSLLILRITGNQYHVLGSRSIATVFYDDLQIVPAPGVDPIKMNQQVIPEQLPGFDADRLLLIVDEDPLAQSTWHKLTHSKLWHNLKAVRNGRVDFLPTYPWVEYTAFTQELLLNEVQKLWRNRA</sequence>
<evidence type="ECO:0000256" key="2">
    <source>
        <dbReference type="ARBA" id="ARBA00023125"/>
    </source>
</evidence>
<dbReference type="SUPFAM" id="SSF46689">
    <property type="entry name" value="Homeodomain-like"/>
    <property type="match status" value="2"/>
</dbReference>
<keyword evidence="7" id="KW-1185">Reference proteome</keyword>
<comment type="caution">
    <text evidence="6">The sequence shown here is derived from an EMBL/GenBank/DDBJ whole genome shotgun (WGS) entry which is preliminary data.</text>
</comment>
<dbReference type="Gene3D" id="3.40.50.1980">
    <property type="entry name" value="Nitrogenase molybdenum iron protein domain"/>
    <property type="match status" value="2"/>
</dbReference>
<evidence type="ECO:0000256" key="1">
    <source>
        <dbReference type="ARBA" id="ARBA00023015"/>
    </source>
</evidence>
<dbReference type="SMART" id="SM00342">
    <property type="entry name" value="HTH_ARAC"/>
    <property type="match status" value="1"/>
</dbReference>
<organism evidence="6 7">
    <name type="scientific">Paenibacillus marchantiophytorum</name>
    <dbReference type="NCBI Taxonomy" id="1619310"/>
    <lineage>
        <taxon>Bacteria</taxon>
        <taxon>Bacillati</taxon>
        <taxon>Bacillota</taxon>
        <taxon>Bacilli</taxon>
        <taxon>Bacillales</taxon>
        <taxon>Paenibacillaceae</taxon>
        <taxon>Paenibacillus</taxon>
    </lineage>
</organism>
<dbReference type="Proteomes" id="UP000615455">
    <property type="component" value="Unassembled WGS sequence"/>
</dbReference>
<evidence type="ECO:0000313" key="7">
    <source>
        <dbReference type="Proteomes" id="UP000615455"/>
    </source>
</evidence>
<keyword evidence="3" id="KW-0804">Transcription</keyword>
<dbReference type="PANTHER" id="PTHR43280">
    <property type="entry name" value="ARAC-FAMILY TRANSCRIPTIONAL REGULATOR"/>
    <property type="match status" value="1"/>
</dbReference>
<keyword evidence="1" id="KW-0805">Transcription regulation</keyword>
<dbReference type="Pfam" id="PF02311">
    <property type="entry name" value="AraC_binding"/>
    <property type="match status" value="1"/>
</dbReference>
<protein>
    <recommendedName>
        <fullName evidence="8">Helix-turn-helix domain-containing protein</fullName>
    </recommendedName>
</protein>
<dbReference type="PROSITE" id="PS00041">
    <property type="entry name" value="HTH_ARAC_FAMILY_1"/>
    <property type="match status" value="1"/>
</dbReference>
<dbReference type="InterPro" id="IPR018060">
    <property type="entry name" value="HTH_AraC"/>
</dbReference>
<evidence type="ECO:0008006" key="8">
    <source>
        <dbReference type="Google" id="ProtNLM"/>
    </source>
</evidence>
<dbReference type="PROSITE" id="PS50983">
    <property type="entry name" value="FE_B12_PBP"/>
    <property type="match status" value="1"/>
</dbReference>
<dbReference type="SUPFAM" id="SSF53807">
    <property type="entry name" value="Helical backbone' metal receptor"/>
    <property type="match status" value="1"/>
</dbReference>
<evidence type="ECO:0000259" key="5">
    <source>
        <dbReference type="PROSITE" id="PS50983"/>
    </source>
</evidence>
<feature type="domain" description="HTH araC/xylS-type" evidence="4">
    <location>
        <begin position="199"/>
        <end position="298"/>
    </location>
</feature>
<dbReference type="InterPro" id="IPR037923">
    <property type="entry name" value="HTH-like"/>
</dbReference>
<evidence type="ECO:0000256" key="3">
    <source>
        <dbReference type="ARBA" id="ARBA00023163"/>
    </source>
</evidence>
<proteinExistence type="predicted"/>
<dbReference type="InterPro" id="IPR002491">
    <property type="entry name" value="ABC_transptr_periplasmic_BD"/>
</dbReference>
<dbReference type="InterPro" id="IPR009057">
    <property type="entry name" value="Homeodomain-like_sf"/>
</dbReference>
<dbReference type="InterPro" id="IPR003313">
    <property type="entry name" value="AraC-bd"/>
</dbReference>
<dbReference type="InterPro" id="IPR018062">
    <property type="entry name" value="HTH_AraC-typ_CS"/>
</dbReference>
<dbReference type="PANTHER" id="PTHR43280:SF28">
    <property type="entry name" value="HTH-TYPE TRANSCRIPTIONAL ACTIVATOR RHAS"/>
    <property type="match status" value="1"/>
</dbReference>
<reference evidence="7" key="1">
    <citation type="journal article" date="2019" name="Int. J. Syst. Evol. Microbiol.">
        <title>The Global Catalogue of Microorganisms (GCM) 10K type strain sequencing project: providing services to taxonomists for standard genome sequencing and annotation.</title>
        <authorList>
            <consortium name="The Broad Institute Genomics Platform"/>
            <consortium name="The Broad Institute Genome Sequencing Center for Infectious Disease"/>
            <person name="Wu L."/>
            <person name="Ma J."/>
        </authorList>
    </citation>
    <scope>NUCLEOTIDE SEQUENCE [LARGE SCALE GENOMIC DNA]</scope>
    <source>
        <strain evidence="7">CGMCC 1.15043</strain>
    </source>
</reference>
<feature type="domain" description="Fe/B12 periplasmic-binding" evidence="5">
    <location>
        <begin position="302"/>
        <end position="561"/>
    </location>
</feature>